<dbReference type="Gene3D" id="3.30.470.30">
    <property type="entry name" value="DNA ligase/mRNA capping enzyme"/>
    <property type="match status" value="2"/>
</dbReference>
<name>C9YYX8_STRSW</name>
<dbReference type="Pfam" id="PF00149">
    <property type="entry name" value="Metallophos"/>
    <property type="match status" value="1"/>
</dbReference>
<dbReference type="Proteomes" id="UP000001444">
    <property type="component" value="Chromosome"/>
</dbReference>
<gene>
    <name evidence="3" type="ordered locus">SCAB_23201</name>
</gene>
<evidence type="ECO:0000259" key="1">
    <source>
        <dbReference type="Pfam" id="PF00149"/>
    </source>
</evidence>
<dbReference type="SUPFAM" id="SSF56300">
    <property type="entry name" value="Metallo-dependent phosphatases"/>
    <property type="match status" value="1"/>
</dbReference>
<dbReference type="KEGG" id="scb:SCAB_23201"/>
<keyword evidence="4" id="KW-1185">Reference proteome</keyword>
<dbReference type="Pfam" id="PF16542">
    <property type="entry name" value="PNKP_ligase"/>
    <property type="match status" value="1"/>
</dbReference>
<dbReference type="Gene3D" id="3.60.21.10">
    <property type="match status" value="1"/>
</dbReference>
<dbReference type="HOGENOM" id="CLU_016728_0_0_11"/>
<dbReference type="InterPro" id="IPR024028">
    <property type="entry name" value="PNKP_bac"/>
</dbReference>
<dbReference type="SUPFAM" id="SSF52540">
    <property type="entry name" value="P-loop containing nucleoside triphosphate hydrolases"/>
    <property type="match status" value="1"/>
</dbReference>
<feature type="domain" description="Calcineurin-like phosphoesterase" evidence="1">
    <location>
        <begin position="193"/>
        <end position="379"/>
    </location>
</feature>
<accession>C9YYX8</accession>
<dbReference type="RefSeq" id="WP_013000132.1">
    <property type="nucleotide sequence ID" value="NC_013929.1"/>
</dbReference>
<dbReference type="eggNOG" id="COG0639">
    <property type="taxonomic scope" value="Bacteria"/>
</dbReference>
<evidence type="ECO:0000259" key="2">
    <source>
        <dbReference type="Pfam" id="PF16542"/>
    </source>
</evidence>
<organism evidence="3 4">
    <name type="scientific">Streptomyces scabiei (strain 87.22)</name>
    <dbReference type="NCBI Taxonomy" id="680198"/>
    <lineage>
        <taxon>Bacteria</taxon>
        <taxon>Bacillati</taxon>
        <taxon>Actinomycetota</taxon>
        <taxon>Actinomycetes</taxon>
        <taxon>Kitasatosporales</taxon>
        <taxon>Streptomycetaceae</taxon>
        <taxon>Streptomyces</taxon>
    </lineage>
</organism>
<dbReference type="InterPro" id="IPR027417">
    <property type="entry name" value="P-loop_NTPase"/>
</dbReference>
<dbReference type="InterPro" id="IPR041780">
    <property type="entry name" value="MPP_PrpE-like"/>
</dbReference>
<dbReference type="GeneID" id="24309931"/>
<dbReference type="AlphaFoldDB" id="C9YYX8"/>
<dbReference type="GO" id="GO:0016787">
    <property type="term" value="F:hydrolase activity"/>
    <property type="evidence" value="ECO:0007669"/>
    <property type="project" value="InterPro"/>
</dbReference>
<dbReference type="eggNOG" id="COG4639">
    <property type="taxonomic scope" value="Bacteria"/>
</dbReference>
<dbReference type="InterPro" id="IPR029052">
    <property type="entry name" value="Metallo-depent_PP-like"/>
</dbReference>
<protein>
    <submittedName>
        <fullName evidence="3">Putative calcineurin-like phosphoesterase</fullName>
    </submittedName>
</protein>
<evidence type="ECO:0000313" key="4">
    <source>
        <dbReference type="Proteomes" id="UP000001444"/>
    </source>
</evidence>
<dbReference type="CDD" id="cd07423">
    <property type="entry name" value="MPP_Prp_like"/>
    <property type="match status" value="1"/>
</dbReference>
<dbReference type="Gene3D" id="3.40.50.300">
    <property type="entry name" value="P-loop containing nucleotide triphosphate hydrolases"/>
    <property type="match status" value="1"/>
</dbReference>
<dbReference type="SUPFAM" id="SSF56091">
    <property type="entry name" value="DNA ligase/mRNA capping enzyme, catalytic domain"/>
    <property type="match status" value="1"/>
</dbReference>
<dbReference type="EMBL" id="FN554889">
    <property type="protein sequence ID" value="CBG69433.1"/>
    <property type="molecule type" value="Genomic_DNA"/>
</dbReference>
<feature type="domain" description="Polynucleotide kinase-phosphatase ligase" evidence="2">
    <location>
        <begin position="467"/>
        <end position="845"/>
    </location>
</feature>
<dbReference type="InterPro" id="IPR032380">
    <property type="entry name" value="PNKP_ligase_dom"/>
</dbReference>
<dbReference type="PANTHER" id="PTHR12435">
    <property type="match status" value="1"/>
</dbReference>
<evidence type="ECO:0000313" key="3">
    <source>
        <dbReference type="EMBL" id="CBG69433.1"/>
    </source>
</evidence>
<proteinExistence type="predicted"/>
<dbReference type="STRING" id="680198.SCAB_23201"/>
<dbReference type="InterPro" id="IPR004843">
    <property type="entry name" value="Calcineurin-like_PHP"/>
</dbReference>
<sequence>MSEDTQRTTRGRVLPVTDLSLVVLVGASGSGKSTFARRHFKPTEIISSDFCRGLVSDDENDQSATKDAFDVLHYIAGKRLAAGRRTVVDATSVQQESRKQLIELARTHDVLPIAIVLDVPEEVCAERNAARTDRADMPRRVIQRHTRELRRSLRHLEREGFRKVHVLRGVEDVDNATVVTEKRFNDLTHLTGPFDIVGDIHGCASELEALLGKLGYVDGVHPEGRTAVFVGDLVDRGPDSPGVLRRVMSMVGSGDALCVPGNHENKYGRFLKGRNVQHTHGLAETIEQMEGESEEFKQQVREFIDGLVSHYVLDGGRLVVCHAGLPEKYHGRTSGRVRSHALYGDTTGETDEFGLPVRYPWAEDYRGRAAVVYGHTPVPTATWLNNTICLDTGAVFGGRLTALRWPERELVDVPAEKVWYEPARPLATEAPGGHEGRPLDLADVHGRRVVETRHAGRVSVREENAAAALEVMSRFAVDPRLLPYLPPTMAPTATSHIDGYLEHPAEAFAQYKEDGVARVVCEEKHMGSRAVVLVCRDADAARERFGVDGPTGSLFTRTGRPFFDDEARTELVLGRMREAMRAAGLWEELATDWVLLDAELMPWSLKASGLLRTQYAAVGAASGAVFPGALAALEGAAARGLDVGELLDKQRERAADAAAFTDAYRRYCWPTEGLDGVRLAPFQILAVQGRSLAALPHDEQLALIDRLVEFDVSGLLQTTRRLFVDTGDEGSVRAGIDWWLEMTGRGGEGMVVKPVEAVVRDGRGRLVQPGIKCRGREYLRIIYGPEYTRPENLARLRGRFLNHKRSLALREYALGLEALDRLAEGEPLWRVHEAVFGVLALESEPVDPRL</sequence>
<dbReference type="Pfam" id="PF13671">
    <property type="entry name" value="AAA_33"/>
    <property type="match status" value="1"/>
</dbReference>
<reference evidence="3 4" key="1">
    <citation type="journal article" date="2010" name="Mol. Plant Microbe Interact.">
        <title>Streptomyces scabies 87-22 contains a coronafacic acid-like biosynthetic cluster that contributes to plant-microbe interactions.</title>
        <authorList>
            <person name="Bignell D.R."/>
            <person name="Seipke R.F."/>
            <person name="Huguet-Tapia J.C."/>
            <person name="Chambers A.H."/>
            <person name="Parry R.J."/>
            <person name="Loria R."/>
        </authorList>
    </citation>
    <scope>NUCLEOTIDE SEQUENCE [LARGE SCALE GENOMIC DNA]</scope>
    <source>
        <strain evidence="3 4">87.22</strain>
    </source>
</reference>
<dbReference type="NCBIfam" id="TIGR04075">
    <property type="entry name" value="bacter_Pnkp"/>
    <property type="match status" value="1"/>
</dbReference>